<keyword evidence="2" id="KW-0732">Signal</keyword>
<dbReference type="PANTHER" id="PTHR24362">
    <property type="entry name" value="SERINE/THREONINE-PROTEIN KINASE NEK"/>
    <property type="match status" value="1"/>
</dbReference>
<accession>A0A7S4SEL2</accession>
<dbReference type="Pfam" id="PF00069">
    <property type="entry name" value="Pkinase"/>
    <property type="match status" value="1"/>
</dbReference>
<sequence length="474" mass="50650">MKVGPAALLVALGSVTLSSTTHAFVPTGNGVSTSLSPSPSFRTAVSQSTPSKRNEKTMVMMAKIPVMDNWRVLRSGKLTGVVSNHPTYGDGEVITTSKLADPKSSEDGVVVVTISGSQYQLGKQFGAAKAAPKKNGTAAPSKKVMAPKKVSPAPAPKAAKEPPSIEQRLRAAKQEFGLTGASVGDGKYLLAGRPARSTSGKSQIWTAYRADEDGLPTGECLTVKVSANFDAIKRENSNYDMVTNGLFGGRFVKKIEFLPVADSSNKGRMANLCALVIENGDLDLKAFMASRGKVGLTGRPLRDAAAAAGQCVQAMHSSNMVWTDLKTENFVVQQNKGNDGSLTVKGIDLESARRMKGNPVDYSPEACPPEFANAFISGDGATFVLEPSYDMWSLGMMLYEVSVGKPYFDGKSPIAITKALRYDDFEADVSAVKDDKLRDLIGQCLRRNPKERPSITAFLLHPYFLTTGIGPFSF</sequence>
<evidence type="ECO:0000313" key="4">
    <source>
        <dbReference type="EMBL" id="CAE4643212.1"/>
    </source>
</evidence>
<dbReference type="SUPFAM" id="SSF56112">
    <property type="entry name" value="Protein kinase-like (PK-like)"/>
    <property type="match status" value="1"/>
</dbReference>
<gene>
    <name evidence="4" type="ORF">DBRI00130_LOCUS33922</name>
</gene>
<dbReference type="EMBL" id="HBNS01043698">
    <property type="protein sequence ID" value="CAE4643212.1"/>
    <property type="molecule type" value="Transcribed_RNA"/>
</dbReference>
<feature type="chain" id="PRO_5030515678" description="Protein kinase domain-containing protein" evidence="2">
    <location>
        <begin position="24"/>
        <end position="474"/>
    </location>
</feature>
<dbReference type="GO" id="GO:0005524">
    <property type="term" value="F:ATP binding"/>
    <property type="evidence" value="ECO:0007669"/>
    <property type="project" value="InterPro"/>
</dbReference>
<proteinExistence type="predicted"/>
<feature type="compositionally biased region" description="Low complexity" evidence="1">
    <location>
        <begin position="138"/>
        <end position="152"/>
    </location>
</feature>
<organism evidence="4">
    <name type="scientific">Ditylum brightwellii</name>
    <dbReference type="NCBI Taxonomy" id="49249"/>
    <lineage>
        <taxon>Eukaryota</taxon>
        <taxon>Sar</taxon>
        <taxon>Stramenopiles</taxon>
        <taxon>Ochrophyta</taxon>
        <taxon>Bacillariophyta</taxon>
        <taxon>Mediophyceae</taxon>
        <taxon>Lithodesmiophycidae</taxon>
        <taxon>Lithodesmiales</taxon>
        <taxon>Lithodesmiaceae</taxon>
        <taxon>Ditylum</taxon>
    </lineage>
</organism>
<feature type="signal peptide" evidence="2">
    <location>
        <begin position="1"/>
        <end position="23"/>
    </location>
</feature>
<dbReference type="InterPro" id="IPR011009">
    <property type="entry name" value="Kinase-like_dom_sf"/>
</dbReference>
<feature type="compositionally biased region" description="Polar residues" evidence="1">
    <location>
        <begin position="31"/>
        <end position="51"/>
    </location>
</feature>
<name>A0A7S4SEL2_9STRA</name>
<evidence type="ECO:0000256" key="2">
    <source>
        <dbReference type="SAM" id="SignalP"/>
    </source>
</evidence>
<feature type="region of interest" description="Disordered" evidence="1">
    <location>
        <begin position="132"/>
        <end position="163"/>
    </location>
</feature>
<dbReference type="AlphaFoldDB" id="A0A7S4SEL2"/>
<protein>
    <recommendedName>
        <fullName evidence="3">Protein kinase domain-containing protein</fullName>
    </recommendedName>
</protein>
<dbReference type="PANTHER" id="PTHR24362:SF309">
    <property type="entry name" value="PROTEIN KINASE DOMAIN-CONTAINING PROTEIN"/>
    <property type="match status" value="1"/>
</dbReference>
<evidence type="ECO:0000256" key="1">
    <source>
        <dbReference type="SAM" id="MobiDB-lite"/>
    </source>
</evidence>
<dbReference type="GO" id="GO:0004672">
    <property type="term" value="F:protein kinase activity"/>
    <property type="evidence" value="ECO:0007669"/>
    <property type="project" value="InterPro"/>
</dbReference>
<feature type="region of interest" description="Disordered" evidence="1">
    <location>
        <begin position="31"/>
        <end position="52"/>
    </location>
</feature>
<dbReference type="PROSITE" id="PS50011">
    <property type="entry name" value="PROTEIN_KINASE_DOM"/>
    <property type="match status" value="1"/>
</dbReference>
<dbReference type="Gene3D" id="1.10.510.10">
    <property type="entry name" value="Transferase(Phosphotransferase) domain 1"/>
    <property type="match status" value="1"/>
</dbReference>
<feature type="domain" description="Protein kinase" evidence="3">
    <location>
        <begin position="193"/>
        <end position="464"/>
    </location>
</feature>
<dbReference type="SMART" id="SM00220">
    <property type="entry name" value="S_TKc"/>
    <property type="match status" value="1"/>
</dbReference>
<dbReference type="InterPro" id="IPR000719">
    <property type="entry name" value="Prot_kinase_dom"/>
</dbReference>
<reference evidence="4" key="1">
    <citation type="submission" date="2021-01" db="EMBL/GenBank/DDBJ databases">
        <authorList>
            <person name="Corre E."/>
            <person name="Pelletier E."/>
            <person name="Niang G."/>
            <person name="Scheremetjew M."/>
            <person name="Finn R."/>
            <person name="Kale V."/>
            <person name="Holt S."/>
            <person name="Cochrane G."/>
            <person name="Meng A."/>
            <person name="Brown T."/>
            <person name="Cohen L."/>
        </authorList>
    </citation>
    <scope>NUCLEOTIDE SEQUENCE</scope>
    <source>
        <strain evidence="4">GSO104</strain>
    </source>
</reference>
<evidence type="ECO:0000259" key="3">
    <source>
        <dbReference type="PROSITE" id="PS50011"/>
    </source>
</evidence>